<accession>A0AAD8D3G4</accession>
<reference evidence="2" key="1">
    <citation type="submission" date="2022-02" db="EMBL/GenBank/DDBJ databases">
        <title>Atlantic sturgeon de novo genome assembly.</title>
        <authorList>
            <person name="Stock M."/>
            <person name="Klopp C."/>
            <person name="Guiguen Y."/>
            <person name="Cabau C."/>
            <person name="Parinello H."/>
            <person name="Santidrian Yebra-Pimentel E."/>
            <person name="Kuhl H."/>
            <person name="Dirks R.P."/>
            <person name="Guessner J."/>
            <person name="Wuertz S."/>
            <person name="Du K."/>
            <person name="Schartl M."/>
        </authorList>
    </citation>
    <scope>NUCLEOTIDE SEQUENCE</scope>
    <source>
        <strain evidence="2">STURGEONOMICS-FGT-2020</strain>
        <tissue evidence="2">Whole blood</tissue>
    </source>
</reference>
<feature type="region of interest" description="Disordered" evidence="1">
    <location>
        <begin position="124"/>
        <end position="143"/>
    </location>
</feature>
<protein>
    <submittedName>
        <fullName evidence="2">Cytosolic phospholipase A2 zeta-like</fullName>
    </submittedName>
</protein>
<evidence type="ECO:0000313" key="2">
    <source>
        <dbReference type="EMBL" id="KAK1160423.1"/>
    </source>
</evidence>
<sequence>MWGSAFAASLDEIWNAGKKLEWLDNKEDDVELADDIKKSSETSSSDGLHTHVVTPSSSVSYLVNKLLNSRFSSCQSHNFLHGLNLHSKYHTSHEFITDTGTVVSPLHTGCLKCALSESYRLQGLSQETDSSVRSPSPNVMDPL</sequence>
<feature type="compositionally biased region" description="Polar residues" evidence="1">
    <location>
        <begin position="124"/>
        <end position="137"/>
    </location>
</feature>
<evidence type="ECO:0000313" key="3">
    <source>
        <dbReference type="Proteomes" id="UP001230051"/>
    </source>
</evidence>
<keyword evidence="3" id="KW-1185">Reference proteome</keyword>
<dbReference type="AlphaFoldDB" id="A0AAD8D3G4"/>
<dbReference type="EMBL" id="JAGXEW010000020">
    <property type="protein sequence ID" value="KAK1160423.1"/>
    <property type="molecule type" value="Genomic_DNA"/>
</dbReference>
<name>A0AAD8D3G4_ACIOX</name>
<evidence type="ECO:0000256" key="1">
    <source>
        <dbReference type="SAM" id="MobiDB-lite"/>
    </source>
</evidence>
<dbReference type="Proteomes" id="UP001230051">
    <property type="component" value="Unassembled WGS sequence"/>
</dbReference>
<comment type="caution">
    <text evidence="2">The sequence shown here is derived from an EMBL/GenBank/DDBJ whole genome shotgun (WGS) entry which is preliminary data.</text>
</comment>
<organism evidence="2 3">
    <name type="scientific">Acipenser oxyrinchus oxyrinchus</name>
    <dbReference type="NCBI Taxonomy" id="40147"/>
    <lineage>
        <taxon>Eukaryota</taxon>
        <taxon>Metazoa</taxon>
        <taxon>Chordata</taxon>
        <taxon>Craniata</taxon>
        <taxon>Vertebrata</taxon>
        <taxon>Euteleostomi</taxon>
        <taxon>Actinopterygii</taxon>
        <taxon>Chondrostei</taxon>
        <taxon>Acipenseriformes</taxon>
        <taxon>Acipenseridae</taxon>
        <taxon>Acipenser</taxon>
    </lineage>
</organism>
<gene>
    <name evidence="2" type="primary">PLA2G4F</name>
    <name evidence="2" type="ORF">AOXY_G20620</name>
</gene>
<proteinExistence type="predicted"/>